<proteinExistence type="predicted"/>
<dbReference type="Proteomes" id="UP000886998">
    <property type="component" value="Unassembled WGS sequence"/>
</dbReference>
<accession>A0A8X6IE25</accession>
<sequence length="91" mass="10690">MRFGREALLIEFCAKELLSLVITNYRSKGGITQLYDQLESHLRSMEFIGFMSDKYAAMLFPLVESDFPEDILRIWLRNPSFLLQKNLKVKN</sequence>
<keyword evidence="2" id="KW-1185">Reference proteome</keyword>
<name>A0A8X6IE25_9ARAC</name>
<organism evidence="1 2">
    <name type="scientific">Trichonephila inaurata madagascariensis</name>
    <dbReference type="NCBI Taxonomy" id="2747483"/>
    <lineage>
        <taxon>Eukaryota</taxon>
        <taxon>Metazoa</taxon>
        <taxon>Ecdysozoa</taxon>
        <taxon>Arthropoda</taxon>
        <taxon>Chelicerata</taxon>
        <taxon>Arachnida</taxon>
        <taxon>Araneae</taxon>
        <taxon>Araneomorphae</taxon>
        <taxon>Entelegynae</taxon>
        <taxon>Araneoidea</taxon>
        <taxon>Nephilidae</taxon>
        <taxon>Trichonephila</taxon>
        <taxon>Trichonephila inaurata</taxon>
    </lineage>
</organism>
<dbReference type="AlphaFoldDB" id="A0A8X6IE25"/>
<comment type="caution">
    <text evidence="1">The sequence shown here is derived from an EMBL/GenBank/DDBJ whole genome shotgun (WGS) entry which is preliminary data.</text>
</comment>
<dbReference type="Pfam" id="PF03564">
    <property type="entry name" value="DUF1759"/>
    <property type="match status" value="1"/>
</dbReference>
<dbReference type="EMBL" id="BMAV01025394">
    <property type="protein sequence ID" value="GFS41230.1"/>
    <property type="molecule type" value="Genomic_DNA"/>
</dbReference>
<evidence type="ECO:0000313" key="2">
    <source>
        <dbReference type="Proteomes" id="UP000886998"/>
    </source>
</evidence>
<reference evidence="1" key="1">
    <citation type="submission" date="2020-08" db="EMBL/GenBank/DDBJ databases">
        <title>Multicomponent nature underlies the extraordinary mechanical properties of spider dragline silk.</title>
        <authorList>
            <person name="Kono N."/>
            <person name="Nakamura H."/>
            <person name="Mori M."/>
            <person name="Yoshida Y."/>
            <person name="Ohtoshi R."/>
            <person name="Malay A.D."/>
            <person name="Moran D.A.P."/>
            <person name="Tomita M."/>
            <person name="Numata K."/>
            <person name="Arakawa K."/>
        </authorList>
    </citation>
    <scope>NUCLEOTIDE SEQUENCE</scope>
</reference>
<evidence type="ECO:0000313" key="1">
    <source>
        <dbReference type="EMBL" id="GFS41230.1"/>
    </source>
</evidence>
<dbReference type="InterPro" id="IPR005312">
    <property type="entry name" value="DUF1759"/>
</dbReference>
<protein>
    <submittedName>
        <fullName evidence="1">Histone H3.3</fullName>
    </submittedName>
</protein>
<dbReference type="OrthoDB" id="5967017at2759"/>
<gene>
    <name evidence="1" type="primary">Fcan01_19183</name>
    <name evidence="1" type="ORF">TNIN_25261</name>
</gene>